<dbReference type="SUPFAM" id="SSF52833">
    <property type="entry name" value="Thioredoxin-like"/>
    <property type="match status" value="1"/>
</dbReference>
<keyword evidence="2" id="KW-0732">Signal</keyword>
<dbReference type="Proteomes" id="UP001597546">
    <property type="component" value="Unassembled WGS sequence"/>
</dbReference>
<feature type="chain" id="PRO_5046715900" evidence="2">
    <location>
        <begin position="20"/>
        <end position="158"/>
    </location>
</feature>
<sequence>MKFSLLLFLFAISFNNVFSQVNLLTLNKLDLRLEQGKDTVYVVNFWATWCAPCVKELPNFEKLNADYKNQPLKVILLSLDFKSKLEKVVEPFVVKKGLKSEVFLLNEKSEQEYINRISKEWSGALPATLIINPKKKTRKFYEQEFTFEELEKTYLLNK</sequence>
<dbReference type="RefSeq" id="WP_379046967.1">
    <property type="nucleotide sequence ID" value="NZ_JBHSKW010000063.1"/>
</dbReference>
<dbReference type="EMBL" id="JBHULV010000047">
    <property type="protein sequence ID" value="MFD2732788.1"/>
    <property type="molecule type" value="Genomic_DNA"/>
</dbReference>
<keyword evidence="5" id="KW-1185">Reference proteome</keyword>
<reference evidence="5" key="1">
    <citation type="journal article" date="2019" name="Int. J. Syst. Evol. Microbiol.">
        <title>The Global Catalogue of Microorganisms (GCM) 10K type strain sequencing project: providing services to taxonomists for standard genome sequencing and annotation.</title>
        <authorList>
            <consortium name="The Broad Institute Genomics Platform"/>
            <consortium name="The Broad Institute Genome Sequencing Center for Infectious Disease"/>
            <person name="Wu L."/>
            <person name="Ma J."/>
        </authorList>
    </citation>
    <scope>NUCLEOTIDE SEQUENCE [LARGE SCALE GENOMIC DNA]</scope>
    <source>
        <strain evidence="5">KCTC 42456</strain>
    </source>
</reference>
<evidence type="ECO:0000313" key="4">
    <source>
        <dbReference type="EMBL" id="MFD2732788.1"/>
    </source>
</evidence>
<feature type="signal peptide" evidence="2">
    <location>
        <begin position="1"/>
        <end position="19"/>
    </location>
</feature>
<feature type="domain" description="Thioredoxin" evidence="3">
    <location>
        <begin position="1"/>
        <end position="158"/>
    </location>
</feature>
<dbReference type="InterPro" id="IPR000866">
    <property type="entry name" value="AhpC/TSA"/>
</dbReference>
<dbReference type="Gene3D" id="3.40.30.10">
    <property type="entry name" value="Glutaredoxin"/>
    <property type="match status" value="1"/>
</dbReference>
<dbReference type="InterPro" id="IPR017937">
    <property type="entry name" value="Thioredoxin_CS"/>
</dbReference>
<comment type="caution">
    <text evidence="4">The sequence shown here is derived from an EMBL/GenBank/DDBJ whole genome shotgun (WGS) entry which is preliminary data.</text>
</comment>
<dbReference type="InterPro" id="IPR013766">
    <property type="entry name" value="Thioredoxin_domain"/>
</dbReference>
<dbReference type="InterPro" id="IPR036249">
    <property type="entry name" value="Thioredoxin-like_sf"/>
</dbReference>
<dbReference type="PANTHER" id="PTHR42852:SF17">
    <property type="entry name" value="THIOREDOXIN-LIKE PROTEIN HI_1115"/>
    <property type="match status" value="1"/>
</dbReference>
<evidence type="ECO:0000256" key="2">
    <source>
        <dbReference type="SAM" id="SignalP"/>
    </source>
</evidence>
<gene>
    <name evidence="4" type="ORF">ACFSSE_13850</name>
</gene>
<proteinExistence type="predicted"/>
<evidence type="ECO:0000256" key="1">
    <source>
        <dbReference type="ARBA" id="ARBA00023284"/>
    </source>
</evidence>
<dbReference type="CDD" id="cd02966">
    <property type="entry name" value="TlpA_like_family"/>
    <property type="match status" value="1"/>
</dbReference>
<evidence type="ECO:0000259" key="3">
    <source>
        <dbReference type="PROSITE" id="PS51352"/>
    </source>
</evidence>
<dbReference type="PANTHER" id="PTHR42852">
    <property type="entry name" value="THIOL:DISULFIDE INTERCHANGE PROTEIN DSBE"/>
    <property type="match status" value="1"/>
</dbReference>
<keyword evidence="1" id="KW-0676">Redox-active center</keyword>
<dbReference type="Pfam" id="PF00578">
    <property type="entry name" value="AhpC-TSA"/>
    <property type="match status" value="1"/>
</dbReference>
<dbReference type="PROSITE" id="PS00194">
    <property type="entry name" value="THIOREDOXIN_1"/>
    <property type="match status" value="1"/>
</dbReference>
<organism evidence="4 5">
    <name type="scientific">Pedobacter alpinus</name>
    <dbReference type="NCBI Taxonomy" id="1590643"/>
    <lineage>
        <taxon>Bacteria</taxon>
        <taxon>Pseudomonadati</taxon>
        <taxon>Bacteroidota</taxon>
        <taxon>Sphingobacteriia</taxon>
        <taxon>Sphingobacteriales</taxon>
        <taxon>Sphingobacteriaceae</taxon>
        <taxon>Pedobacter</taxon>
    </lineage>
</organism>
<evidence type="ECO:0000313" key="5">
    <source>
        <dbReference type="Proteomes" id="UP001597546"/>
    </source>
</evidence>
<dbReference type="InterPro" id="IPR050553">
    <property type="entry name" value="Thioredoxin_ResA/DsbE_sf"/>
</dbReference>
<protein>
    <submittedName>
        <fullName evidence="4">TlpA disulfide reductase family protein</fullName>
    </submittedName>
</protein>
<dbReference type="PROSITE" id="PS51352">
    <property type="entry name" value="THIOREDOXIN_2"/>
    <property type="match status" value="1"/>
</dbReference>
<name>A0ABW5TVF7_9SPHI</name>
<accession>A0ABW5TVF7</accession>